<accession>A0A7S4BJG3</accession>
<name>A0A7S4BJG3_CHRCT</name>
<evidence type="ECO:0000313" key="1">
    <source>
        <dbReference type="EMBL" id="CAE0768010.1"/>
    </source>
</evidence>
<gene>
    <name evidence="1" type="ORF">PCAR00345_LOCUS20622</name>
</gene>
<reference evidence="1" key="1">
    <citation type="submission" date="2021-01" db="EMBL/GenBank/DDBJ databases">
        <authorList>
            <person name="Corre E."/>
            <person name="Pelletier E."/>
            <person name="Niang G."/>
            <person name="Scheremetjew M."/>
            <person name="Finn R."/>
            <person name="Kale V."/>
            <person name="Holt S."/>
            <person name="Cochrane G."/>
            <person name="Meng A."/>
            <person name="Brown T."/>
            <person name="Cohen L."/>
        </authorList>
    </citation>
    <scope>NUCLEOTIDE SEQUENCE</scope>
    <source>
        <strain evidence="1">CCMP645</strain>
    </source>
</reference>
<dbReference type="EMBL" id="HBIZ01032360">
    <property type="protein sequence ID" value="CAE0768010.1"/>
    <property type="molecule type" value="Transcribed_RNA"/>
</dbReference>
<dbReference type="AlphaFoldDB" id="A0A7S4BJG3"/>
<protein>
    <submittedName>
        <fullName evidence="1">Uncharacterized protein</fullName>
    </submittedName>
</protein>
<proteinExistence type="predicted"/>
<organism evidence="1">
    <name type="scientific">Chrysotila carterae</name>
    <name type="common">Marine alga</name>
    <name type="synonym">Syracosphaera carterae</name>
    <dbReference type="NCBI Taxonomy" id="13221"/>
    <lineage>
        <taxon>Eukaryota</taxon>
        <taxon>Haptista</taxon>
        <taxon>Haptophyta</taxon>
        <taxon>Prymnesiophyceae</taxon>
        <taxon>Isochrysidales</taxon>
        <taxon>Isochrysidaceae</taxon>
        <taxon>Chrysotila</taxon>
    </lineage>
</organism>
<sequence>MRDADPGALKLLKKELSSLDSSIEELQASLLETVTTAISIKFDPAGSDNHFDAVVLDLIKRRASVLHSSPASSMINRRGNRTRVLPKLDDVDDDDDSDSFVLDAGGHRARVSPTLSRYAIATKMFQE</sequence>